<dbReference type="OMA" id="THEHGAN"/>
<keyword evidence="3 5" id="KW-0333">Golgi apparatus</keyword>
<keyword evidence="5" id="KW-0328">Glycosyltransferase</keyword>
<dbReference type="EnsemblMetazoa" id="tetur02g13560.1">
    <property type="protein sequence ID" value="tetur02g13560.1"/>
    <property type="gene ID" value="tetur02g13560"/>
</dbReference>
<evidence type="ECO:0000259" key="6">
    <source>
        <dbReference type="SMART" id="SM00458"/>
    </source>
</evidence>
<keyword evidence="2 5" id="KW-0430">Lectin</keyword>
<dbReference type="InterPro" id="IPR029044">
    <property type="entry name" value="Nucleotide-diphossugar_trans"/>
</dbReference>
<dbReference type="UniPathway" id="UPA00378"/>
<evidence type="ECO:0000256" key="2">
    <source>
        <dbReference type="ARBA" id="ARBA00022734"/>
    </source>
</evidence>
<evidence type="ECO:0000256" key="3">
    <source>
        <dbReference type="ARBA" id="ARBA00023034"/>
    </source>
</evidence>
<dbReference type="EMBL" id="CAEY01000835">
    <property type="status" value="NOT_ANNOTATED_CDS"/>
    <property type="molecule type" value="Genomic_DNA"/>
</dbReference>
<dbReference type="GO" id="GO:0030246">
    <property type="term" value="F:carbohydrate binding"/>
    <property type="evidence" value="ECO:0007669"/>
    <property type="project" value="UniProtKB-KW"/>
</dbReference>
<dbReference type="HOGENOM" id="CLU_013477_0_1_1"/>
<dbReference type="Gene3D" id="3.90.550.10">
    <property type="entry name" value="Spore Coat Polysaccharide Biosynthesis Protein SpsA, Chain A"/>
    <property type="match status" value="1"/>
</dbReference>
<keyword evidence="4 5" id="KW-1015">Disulfide bond</keyword>
<feature type="domain" description="Ricin B lectin" evidence="6">
    <location>
        <begin position="421"/>
        <end position="534"/>
    </location>
</feature>
<dbReference type="EC" id="2.4.1.-" evidence="5"/>
<dbReference type="SUPFAM" id="SSF53448">
    <property type="entry name" value="Nucleotide-diphospho-sugar transferases"/>
    <property type="match status" value="1"/>
</dbReference>
<evidence type="ECO:0000256" key="1">
    <source>
        <dbReference type="ARBA" id="ARBA00004323"/>
    </source>
</evidence>
<reference evidence="8" key="1">
    <citation type="submission" date="2011-08" db="EMBL/GenBank/DDBJ databases">
        <authorList>
            <person name="Rombauts S."/>
        </authorList>
    </citation>
    <scope>NUCLEOTIDE SEQUENCE</scope>
    <source>
        <strain evidence="8">London</strain>
    </source>
</reference>
<keyword evidence="5" id="KW-0464">Manganese</keyword>
<dbReference type="RefSeq" id="XP_025018626.1">
    <property type="nucleotide sequence ID" value="XM_025162858.1"/>
</dbReference>
<dbReference type="Pfam" id="PF00535">
    <property type="entry name" value="Glycos_transf_2"/>
    <property type="match status" value="1"/>
</dbReference>
<accession>T1JXX2</accession>
<dbReference type="PROSITE" id="PS50231">
    <property type="entry name" value="RICIN_B_LECTIN"/>
    <property type="match status" value="1"/>
</dbReference>
<dbReference type="GO" id="GO:0000139">
    <property type="term" value="C:Golgi membrane"/>
    <property type="evidence" value="ECO:0007669"/>
    <property type="project" value="UniProtKB-SubCell"/>
</dbReference>
<dbReference type="GO" id="GO:0006493">
    <property type="term" value="P:protein O-linked glycosylation"/>
    <property type="evidence" value="ECO:0007669"/>
    <property type="project" value="TreeGrafter"/>
</dbReference>
<keyword evidence="5" id="KW-0808">Transferase</keyword>
<dbReference type="InterPro" id="IPR000772">
    <property type="entry name" value="Ricin_B_lectin"/>
</dbReference>
<dbReference type="GO" id="GO:0004653">
    <property type="term" value="F:polypeptide N-acetylgalactosaminyltransferase activity"/>
    <property type="evidence" value="ECO:0007669"/>
    <property type="project" value="TreeGrafter"/>
</dbReference>
<dbReference type="CDD" id="cd23460">
    <property type="entry name" value="beta-trefoil_Ricin_Pgant3-like"/>
    <property type="match status" value="1"/>
</dbReference>
<dbReference type="PANTHER" id="PTHR11675">
    <property type="entry name" value="N-ACETYLGALACTOSAMINYLTRANSFERASE"/>
    <property type="match status" value="1"/>
</dbReference>
<evidence type="ECO:0000256" key="4">
    <source>
        <dbReference type="ARBA" id="ARBA00023157"/>
    </source>
</evidence>
<name>T1JXX2_TETUR</name>
<dbReference type="eggNOG" id="KOG3736">
    <property type="taxonomic scope" value="Eukaryota"/>
</dbReference>
<comment type="similarity">
    <text evidence="5">Belongs to the glycosyltransferase 2 family. GalNAc-T subfamily.</text>
</comment>
<comment type="cofactor">
    <cofactor evidence="5">
        <name>Mn(2+)</name>
        <dbReference type="ChEBI" id="CHEBI:29035"/>
    </cofactor>
</comment>
<evidence type="ECO:0000313" key="7">
    <source>
        <dbReference type="EnsemblMetazoa" id="tetur02g13560.1"/>
    </source>
</evidence>
<comment type="pathway">
    <text evidence="5">Protein modification; protein glycosylation.</text>
</comment>
<dbReference type="InterPro" id="IPR035992">
    <property type="entry name" value="Ricin_B-like_lectins"/>
</dbReference>
<evidence type="ECO:0000313" key="8">
    <source>
        <dbReference type="Proteomes" id="UP000015104"/>
    </source>
</evidence>
<dbReference type="PANTHER" id="PTHR11675:SF133">
    <property type="entry name" value="GLYCOSYLTRANSFERASE 2-LIKE DOMAIN-CONTAINING PROTEIN"/>
    <property type="match status" value="1"/>
</dbReference>
<dbReference type="OrthoDB" id="204847at2759"/>
<dbReference type="GeneID" id="107371773"/>
<sequence>MVSASLRLCYKFFTALLVITGLCYTQYKLNVFTKTRDNLPPLNPIKSNVHVQSLFFKYKLNLYLSDSLSFDRFIADHRNPKCQGREYPPNLPSVSIIIVFHNEPWSVLLRTIKSLIDRSPKYLLKEILLIDDFSTSNSIKYNLKSYLSETINDPRIKLTRFTSRIGLIKGRNYGASIATGNILIFLDSHVEVNIGWLEPLVSRLAEDTNRVVSPIVDLISPFDFSYNPVPDNFMSGFTWKLTHFMQPLPLREQKRRKDDPTIPINRSPTTYGGIFAIHRQFFFKLGGHDPDMSYLSYESIDLSLWVWCCGGNIEIVPCSRVGHIHRDLPYNFPAKKESIFLFNAGRIVETWLRRYKMFYYLAFPKTASIDRGNTVWRRSHQQALNCKNFTWYLTNVYPETGFPLYYQSIGQIEHTPSMLCFDLRTKINSDKSVTLKPCRLNHRPDSSYYLQIFIYTGNGTIRCDNWCLTGSKEMEKLTLTACDYSQSQIWIYSAKKSQLRHKSTNLCAHLPANNDGPILIQCNHSLLEQKFFIRDNFDWDEGNRLG</sequence>
<dbReference type="SUPFAM" id="SSF50370">
    <property type="entry name" value="Ricin B-like lectins"/>
    <property type="match status" value="1"/>
</dbReference>
<dbReference type="AlphaFoldDB" id="T1JXX2"/>
<protein>
    <recommendedName>
        <fullName evidence="5">Polypeptide N-acetylgalactosaminyltransferase</fullName>
        <ecNumber evidence="5">2.4.1.-</ecNumber>
    </recommendedName>
    <alternativeName>
        <fullName evidence="5">Protein-UDP acetylgalactosaminyltransferase</fullName>
    </alternativeName>
</protein>
<proteinExistence type="inferred from homology"/>
<reference evidence="7" key="2">
    <citation type="submission" date="2015-06" db="UniProtKB">
        <authorList>
            <consortium name="EnsemblMetazoa"/>
        </authorList>
    </citation>
    <scope>IDENTIFICATION</scope>
</reference>
<dbReference type="STRING" id="32264.T1JXX2"/>
<dbReference type="Gene3D" id="2.80.10.50">
    <property type="match status" value="1"/>
</dbReference>
<dbReference type="SMART" id="SM00458">
    <property type="entry name" value="RICIN"/>
    <property type="match status" value="1"/>
</dbReference>
<evidence type="ECO:0000256" key="5">
    <source>
        <dbReference type="RuleBase" id="RU361242"/>
    </source>
</evidence>
<keyword evidence="8" id="KW-1185">Reference proteome</keyword>
<dbReference type="Pfam" id="PF00652">
    <property type="entry name" value="Ricin_B_lectin"/>
    <property type="match status" value="1"/>
</dbReference>
<comment type="subcellular location">
    <subcellularLocation>
        <location evidence="1 5">Golgi apparatus membrane</location>
        <topology evidence="1 5">Single-pass type II membrane protein</topology>
    </subcellularLocation>
</comment>
<dbReference type="Proteomes" id="UP000015104">
    <property type="component" value="Unassembled WGS sequence"/>
</dbReference>
<organism evidence="7 8">
    <name type="scientific">Tetranychus urticae</name>
    <name type="common">Two-spotted spider mite</name>
    <dbReference type="NCBI Taxonomy" id="32264"/>
    <lineage>
        <taxon>Eukaryota</taxon>
        <taxon>Metazoa</taxon>
        <taxon>Ecdysozoa</taxon>
        <taxon>Arthropoda</taxon>
        <taxon>Chelicerata</taxon>
        <taxon>Arachnida</taxon>
        <taxon>Acari</taxon>
        <taxon>Acariformes</taxon>
        <taxon>Trombidiformes</taxon>
        <taxon>Prostigmata</taxon>
        <taxon>Eleutherengona</taxon>
        <taxon>Raphignathae</taxon>
        <taxon>Tetranychoidea</taxon>
        <taxon>Tetranychidae</taxon>
        <taxon>Tetranychus</taxon>
    </lineage>
</organism>
<dbReference type="InterPro" id="IPR001173">
    <property type="entry name" value="Glyco_trans_2-like"/>
</dbReference>